<keyword evidence="3" id="KW-1185">Reference proteome</keyword>
<accession>A0ABX0FDK5</accession>
<dbReference type="InterPro" id="IPR050490">
    <property type="entry name" value="Bact_solute-bd_prot1"/>
</dbReference>
<proteinExistence type="predicted"/>
<dbReference type="PROSITE" id="PS51257">
    <property type="entry name" value="PROKAR_LIPOPROTEIN"/>
    <property type="match status" value="1"/>
</dbReference>
<comment type="caution">
    <text evidence="2">The sequence shown here is derived from an EMBL/GenBank/DDBJ whole genome shotgun (WGS) entry which is preliminary data.</text>
</comment>
<evidence type="ECO:0000313" key="3">
    <source>
        <dbReference type="Proteomes" id="UP000800303"/>
    </source>
</evidence>
<dbReference type="EMBL" id="JAAFGS010000011">
    <property type="protein sequence ID" value="NGZ77834.1"/>
    <property type="molecule type" value="Genomic_DNA"/>
</dbReference>
<dbReference type="InterPro" id="IPR006059">
    <property type="entry name" value="SBP"/>
</dbReference>
<dbReference type="Proteomes" id="UP000800303">
    <property type="component" value="Unassembled WGS sequence"/>
</dbReference>
<dbReference type="RefSeq" id="WP_166279010.1">
    <property type="nucleotide sequence ID" value="NZ_JAAFGS010000011.1"/>
</dbReference>
<dbReference type="PANTHER" id="PTHR43649:SF12">
    <property type="entry name" value="DIACETYLCHITOBIOSE BINDING PROTEIN DASA"/>
    <property type="match status" value="1"/>
</dbReference>
<name>A0ABX0FDK5_9BACL</name>
<dbReference type="CDD" id="cd13582">
    <property type="entry name" value="PBP2_AlgQ_like_3"/>
    <property type="match status" value="1"/>
</dbReference>
<organism evidence="2 3">
    <name type="scientific">Saccharibacillus alkalitolerans</name>
    <dbReference type="NCBI Taxonomy" id="2705290"/>
    <lineage>
        <taxon>Bacteria</taxon>
        <taxon>Bacillati</taxon>
        <taxon>Bacillota</taxon>
        <taxon>Bacilli</taxon>
        <taxon>Bacillales</taxon>
        <taxon>Paenibacillaceae</taxon>
        <taxon>Saccharibacillus</taxon>
    </lineage>
</organism>
<feature type="chain" id="PRO_5046875406" evidence="1">
    <location>
        <begin position="21"/>
        <end position="577"/>
    </location>
</feature>
<dbReference type="SUPFAM" id="SSF53850">
    <property type="entry name" value="Periplasmic binding protein-like II"/>
    <property type="match status" value="1"/>
</dbReference>
<feature type="signal peptide" evidence="1">
    <location>
        <begin position="1"/>
        <end position="20"/>
    </location>
</feature>
<evidence type="ECO:0000256" key="1">
    <source>
        <dbReference type="SAM" id="SignalP"/>
    </source>
</evidence>
<protein>
    <submittedName>
        <fullName evidence="2">Extracellular solute-binding protein</fullName>
    </submittedName>
</protein>
<gene>
    <name evidence="2" type="ORF">GYN08_21300</name>
</gene>
<keyword evidence="1" id="KW-0732">Signal</keyword>
<dbReference type="PANTHER" id="PTHR43649">
    <property type="entry name" value="ARABINOSE-BINDING PROTEIN-RELATED"/>
    <property type="match status" value="1"/>
</dbReference>
<dbReference type="Gene3D" id="3.40.190.10">
    <property type="entry name" value="Periplasmic binding protein-like II"/>
    <property type="match status" value="2"/>
</dbReference>
<reference evidence="2 3" key="1">
    <citation type="submission" date="2020-01" db="EMBL/GenBank/DDBJ databases">
        <title>Polyphasic characterisation and genomic insights into a novel alkali tolerant bacterium VR-M41.</title>
        <authorList>
            <person name="Vemuluri V.R."/>
        </authorList>
    </citation>
    <scope>NUCLEOTIDE SEQUENCE [LARGE SCALE GENOMIC DNA]</scope>
    <source>
        <strain evidence="2 3">VR-M41</strain>
    </source>
</reference>
<evidence type="ECO:0000313" key="2">
    <source>
        <dbReference type="EMBL" id="NGZ77834.1"/>
    </source>
</evidence>
<dbReference type="Pfam" id="PF13416">
    <property type="entry name" value="SBP_bac_8"/>
    <property type="match status" value="1"/>
</dbReference>
<sequence length="577" mass="63843">MKGNTKKIAALLMTSTLVVAAGCGGGGDTAKTAAPKGNENNSASEAAASTEPVTFSFFGGDASPNWNSMQDAVGKAITEKTGVTLNAEFAVSGTDQQKVALMIASGEYPDIIFPKGETSKLVEAGAMVDLTDLIDKHAPNIKKIYGPYMNRLKYSKDDPSIYTIPTNTMVDHTYFDAGGGFELQLAVLKELGYPEIRTVKDFENALREYYEKNPTIDGQPTIPLTLNADDWKIMITVTNPAVYATGGPDDGEFYIDPETHEAKLHYKRPEEKEYFRWLNHMYNTGLLDKESFTQKNDQYLAKIASGRVLGMIDQNWDYQEAENALKGAGKHERTYGHFPVTLTEEYKDPSFVDIGNGSGYGVGLTTALSEEEQVRAIEFLDWMASDEAQILNNWGIEGTHYKVENGKRVIPADVQDRKTNENAAFTKESGIGLYAPLSVRYGDGVKDSTDNYYTTNYPEQITANYSEPMKEALKAYNATTWKDLFPGKDEFPVKKWGAAYNLPSPSTPDFTVPFQKSQDIVRKAIPAAIVASPDQFDAIYDQMLTDLEGSNIPEMEAMYTQLIKDTVELWESEPVSK</sequence>